<dbReference type="OrthoDB" id="9127033at2"/>
<dbReference type="InterPro" id="IPR000595">
    <property type="entry name" value="cNMP-bd_dom"/>
</dbReference>
<accession>A0A2N9M9I3</accession>
<dbReference type="AlphaFoldDB" id="A0A2N9M9I3"/>
<dbReference type="CDD" id="cd00038">
    <property type="entry name" value="CAP_ED"/>
    <property type="match status" value="1"/>
</dbReference>
<reference evidence="3" key="1">
    <citation type="submission" date="2018-02" db="EMBL/GenBank/DDBJ databases">
        <authorList>
            <person name="Hausmann B."/>
        </authorList>
    </citation>
    <scope>NUCLEOTIDE SEQUENCE [LARGE SCALE GENOMIC DNA]</scope>
    <source>
        <strain evidence="3">Peat soil MAG SbA5</strain>
    </source>
</reference>
<dbReference type="SMART" id="SM00100">
    <property type="entry name" value="cNMP"/>
    <property type="match status" value="1"/>
</dbReference>
<organism evidence="2 3">
    <name type="scientific">Candidatus Sulfuritelmatomonas gaucii</name>
    <dbReference type="NCBI Taxonomy" id="2043161"/>
    <lineage>
        <taxon>Bacteria</taxon>
        <taxon>Pseudomonadati</taxon>
        <taxon>Acidobacteriota</taxon>
        <taxon>Terriglobia</taxon>
        <taxon>Terriglobales</taxon>
        <taxon>Acidobacteriaceae</taxon>
        <taxon>Candidatus Sulfuritelmatomonas</taxon>
    </lineage>
</organism>
<dbReference type="InterPro" id="IPR014710">
    <property type="entry name" value="RmlC-like_jellyroll"/>
</dbReference>
<dbReference type="Proteomes" id="UP000239735">
    <property type="component" value="Unassembled WGS sequence"/>
</dbReference>
<dbReference type="InterPro" id="IPR018490">
    <property type="entry name" value="cNMP-bd_dom_sf"/>
</dbReference>
<evidence type="ECO:0000259" key="1">
    <source>
        <dbReference type="PROSITE" id="PS50042"/>
    </source>
</evidence>
<evidence type="ECO:0000313" key="2">
    <source>
        <dbReference type="EMBL" id="SPE32135.1"/>
    </source>
</evidence>
<feature type="domain" description="Cyclic nucleotide-binding" evidence="1">
    <location>
        <begin position="11"/>
        <end position="123"/>
    </location>
</feature>
<dbReference type="SUPFAM" id="SSF51206">
    <property type="entry name" value="cAMP-binding domain-like"/>
    <property type="match status" value="1"/>
</dbReference>
<proteinExistence type="predicted"/>
<gene>
    <name evidence="2" type="ORF">SBA5_940007</name>
</gene>
<dbReference type="Pfam" id="PF00027">
    <property type="entry name" value="cNMP_binding"/>
    <property type="match status" value="1"/>
</dbReference>
<name>A0A2N9M9I3_9BACT</name>
<dbReference type="EMBL" id="OKRB01000157">
    <property type="protein sequence ID" value="SPE32135.1"/>
    <property type="molecule type" value="Genomic_DNA"/>
</dbReference>
<evidence type="ECO:0000313" key="3">
    <source>
        <dbReference type="Proteomes" id="UP000239735"/>
    </source>
</evidence>
<dbReference type="Gene3D" id="2.60.120.10">
    <property type="entry name" value="Jelly Rolls"/>
    <property type="match status" value="1"/>
</dbReference>
<dbReference type="PROSITE" id="PS50042">
    <property type="entry name" value="CNMP_BINDING_3"/>
    <property type="match status" value="1"/>
</dbReference>
<sequence length="143" mass="15298">MQNSFVADITLIQALEQRSVSVPCMRGHLLFKQGEAPIGLYLLKSGKASMVMTAEDGEEVLHLTVGPGSILGVPAVVGRDFYTLSAMAGPGAEVGFIAQEDFEDLIQSEPSLFPKVLEVLAAEVRSARLALSGLLRKLSKRQA</sequence>
<protein>
    <submittedName>
        <fullName evidence="2">Putative Cyclic nucleotide-binding protein</fullName>
    </submittedName>
</protein>